<keyword evidence="2" id="KW-1185">Reference proteome</keyword>
<proteinExistence type="predicted"/>
<reference evidence="1 2" key="1">
    <citation type="journal article" date="2023" name="Plants (Basel)">
        <title>Bridging the Gap: Combining Genomics and Transcriptomics Approaches to Understand Stylosanthes scabra, an Orphan Legume from the Brazilian Caatinga.</title>
        <authorList>
            <person name="Ferreira-Neto J.R.C."/>
            <person name="da Silva M.D."/>
            <person name="Binneck E."/>
            <person name="de Melo N.F."/>
            <person name="da Silva R.H."/>
            <person name="de Melo A.L.T.M."/>
            <person name="Pandolfi V."/>
            <person name="Bustamante F.O."/>
            <person name="Brasileiro-Vidal A.C."/>
            <person name="Benko-Iseppon A.M."/>
        </authorList>
    </citation>
    <scope>NUCLEOTIDE SEQUENCE [LARGE SCALE GENOMIC DNA]</scope>
    <source>
        <tissue evidence="1">Leaves</tissue>
    </source>
</reference>
<accession>A0ABU6X2C6</accession>
<comment type="caution">
    <text evidence="1">The sequence shown here is derived from an EMBL/GenBank/DDBJ whole genome shotgun (WGS) entry which is preliminary data.</text>
</comment>
<protein>
    <submittedName>
        <fullName evidence="1">Uncharacterized protein</fullName>
    </submittedName>
</protein>
<dbReference type="Proteomes" id="UP001341840">
    <property type="component" value="Unassembled WGS sequence"/>
</dbReference>
<gene>
    <name evidence="1" type="ORF">PIB30_003575</name>
</gene>
<evidence type="ECO:0000313" key="1">
    <source>
        <dbReference type="EMBL" id="MED6191772.1"/>
    </source>
</evidence>
<sequence length="90" mass="9777">MSGIAAEEDLLLRIDLCQEVVHLKGNLLSKIGQTTSSVIVIRISKQRQVFMRGNYIYAINHFPFAAARNSCPHLVLINQGGSGPPASVMA</sequence>
<name>A0ABU6X2C6_9FABA</name>
<evidence type="ECO:0000313" key="2">
    <source>
        <dbReference type="Proteomes" id="UP001341840"/>
    </source>
</evidence>
<dbReference type="EMBL" id="JASCZI010211455">
    <property type="protein sequence ID" value="MED6191772.1"/>
    <property type="molecule type" value="Genomic_DNA"/>
</dbReference>
<organism evidence="1 2">
    <name type="scientific">Stylosanthes scabra</name>
    <dbReference type="NCBI Taxonomy" id="79078"/>
    <lineage>
        <taxon>Eukaryota</taxon>
        <taxon>Viridiplantae</taxon>
        <taxon>Streptophyta</taxon>
        <taxon>Embryophyta</taxon>
        <taxon>Tracheophyta</taxon>
        <taxon>Spermatophyta</taxon>
        <taxon>Magnoliopsida</taxon>
        <taxon>eudicotyledons</taxon>
        <taxon>Gunneridae</taxon>
        <taxon>Pentapetalae</taxon>
        <taxon>rosids</taxon>
        <taxon>fabids</taxon>
        <taxon>Fabales</taxon>
        <taxon>Fabaceae</taxon>
        <taxon>Papilionoideae</taxon>
        <taxon>50 kb inversion clade</taxon>
        <taxon>dalbergioids sensu lato</taxon>
        <taxon>Dalbergieae</taxon>
        <taxon>Pterocarpus clade</taxon>
        <taxon>Stylosanthes</taxon>
    </lineage>
</organism>